<dbReference type="EMBL" id="JBBMFF010000182">
    <property type="protein sequence ID" value="MEQ2510742.1"/>
    <property type="molecule type" value="Genomic_DNA"/>
</dbReference>
<organism evidence="2 3">
    <name type="scientific">Faecousia intestinalis</name>
    <dbReference type="NCBI Taxonomy" id="3133167"/>
    <lineage>
        <taxon>Bacteria</taxon>
        <taxon>Bacillati</taxon>
        <taxon>Bacillota</taxon>
        <taxon>Clostridia</taxon>
        <taxon>Eubacteriales</taxon>
        <taxon>Oscillospiraceae</taxon>
        <taxon>Faecousia</taxon>
    </lineage>
</organism>
<name>A0ABV1G5P9_9FIRM</name>
<accession>A0ABV1G5P9</accession>
<comment type="caution">
    <text evidence="2">The sequence shown here is derived from an EMBL/GenBank/DDBJ whole genome shotgun (WGS) entry which is preliminary data.</text>
</comment>
<evidence type="ECO:0000313" key="3">
    <source>
        <dbReference type="Proteomes" id="UP001491552"/>
    </source>
</evidence>
<keyword evidence="3" id="KW-1185">Reference proteome</keyword>
<keyword evidence="1" id="KW-1133">Transmembrane helix</keyword>
<feature type="transmembrane region" description="Helical" evidence="1">
    <location>
        <begin position="54"/>
        <end position="72"/>
    </location>
</feature>
<reference evidence="2 3" key="1">
    <citation type="submission" date="2024-03" db="EMBL/GenBank/DDBJ databases">
        <title>Human intestinal bacterial collection.</title>
        <authorList>
            <person name="Pauvert C."/>
            <person name="Hitch T.C.A."/>
            <person name="Clavel T."/>
        </authorList>
    </citation>
    <scope>NUCLEOTIDE SEQUENCE [LARGE SCALE GENOMIC DNA]</scope>
    <source>
        <strain evidence="2 3">CLA-AA-H192</strain>
    </source>
</reference>
<evidence type="ECO:0000313" key="2">
    <source>
        <dbReference type="EMBL" id="MEQ2510742.1"/>
    </source>
</evidence>
<proteinExistence type="predicted"/>
<keyword evidence="1" id="KW-0812">Transmembrane</keyword>
<evidence type="ECO:0000256" key="1">
    <source>
        <dbReference type="SAM" id="Phobius"/>
    </source>
</evidence>
<feature type="transmembrane region" description="Helical" evidence="1">
    <location>
        <begin position="119"/>
        <end position="145"/>
    </location>
</feature>
<dbReference type="Proteomes" id="UP001491552">
    <property type="component" value="Unassembled WGS sequence"/>
</dbReference>
<dbReference type="RefSeq" id="WP_349135423.1">
    <property type="nucleotide sequence ID" value="NZ_JBBMFF010000182.1"/>
</dbReference>
<keyword evidence="1" id="KW-0472">Membrane</keyword>
<feature type="transmembrane region" description="Helical" evidence="1">
    <location>
        <begin position="78"/>
        <end position="99"/>
    </location>
</feature>
<sequence>MREVDLELDYCPKCEAEETQDPFPAQEHCFFNSFATVVQCTKCGTRYVPSPKSGVIITLNCCLWFWVSFYLSNSWHSPVATIVLFLLAFLQYAFVGILLRRFGTWRPISGNKPLEQQEYLLPTIVWSMLTALGLSLLVFAVTALMR</sequence>
<gene>
    <name evidence="2" type="ORF">WMO66_05685</name>
</gene>
<protein>
    <submittedName>
        <fullName evidence="2">Uncharacterized protein</fullName>
    </submittedName>
</protein>